<protein>
    <submittedName>
        <fullName evidence="5">Amino acid ABC transporter substrate-binding protein</fullName>
    </submittedName>
</protein>
<dbReference type="Proteomes" id="UP001321486">
    <property type="component" value="Chromosome"/>
</dbReference>
<dbReference type="PROSITE" id="PS51257">
    <property type="entry name" value="PROKAR_LIPOPROTEIN"/>
    <property type="match status" value="1"/>
</dbReference>
<gene>
    <name evidence="5" type="ORF">GCM10025867_43150</name>
</gene>
<accession>A0ABM8GUR3</accession>
<dbReference type="InterPro" id="IPR001320">
    <property type="entry name" value="Iontro_rcpt_C"/>
</dbReference>
<dbReference type="Pfam" id="PF00497">
    <property type="entry name" value="SBP_bac_3"/>
    <property type="match status" value="1"/>
</dbReference>
<evidence type="ECO:0000313" key="5">
    <source>
        <dbReference type="EMBL" id="BDZ52074.1"/>
    </source>
</evidence>
<dbReference type="PANTHER" id="PTHR35936:SF17">
    <property type="entry name" value="ARGININE-BINDING EXTRACELLULAR PROTEIN ARTP"/>
    <property type="match status" value="1"/>
</dbReference>
<keyword evidence="1 2" id="KW-0732">Signal</keyword>
<reference evidence="6" key="1">
    <citation type="journal article" date="2019" name="Int. J. Syst. Evol. Microbiol.">
        <title>The Global Catalogue of Microorganisms (GCM) 10K type strain sequencing project: providing services to taxonomists for standard genome sequencing and annotation.</title>
        <authorList>
            <consortium name="The Broad Institute Genomics Platform"/>
            <consortium name="The Broad Institute Genome Sequencing Center for Infectious Disease"/>
            <person name="Wu L."/>
            <person name="Ma J."/>
        </authorList>
    </citation>
    <scope>NUCLEOTIDE SEQUENCE [LARGE SCALE GENOMIC DNA]</scope>
    <source>
        <strain evidence="6">NBRC 108728</strain>
    </source>
</reference>
<organism evidence="5 6">
    <name type="scientific">Frondihabitans sucicola</name>
    <dbReference type="NCBI Taxonomy" id="1268041"/>
    <lineage>
        <taxon>Bacteria</taxon>
        <taxon>Bacillati</taxon>
        <taxon>Actinomycetota</taxon>
        <taxon>Actinomycetes</taxon>
        <taxon>Micrococcales</taxon>
        <taxon>Microbacteriaceae</taxon>
        <taxon>Frondihabitans</taxon>
    </lineage>
</organism>
<feature type="signal peptide" evidence="2">
    <location>
        <begin position="1"/>
        <end position="37"/>
    </location>
</feature>
<evidence type="ECO:0000313" key="6">
    <source>
        <dbReference type="Proteomes" id="UP001321486"/>
    </source>
</evidence>
<keyword evidence="6" id="KW-1185">Reference proteome</keyword>
<evidence type="ECO:0000256" key="1">
    <source>
        <dbReference type="ARBA" id="ARBA00022729"/>
    </source>
</evidence>
<dbReference type="SMART" id="SM00062">
    <property type="entry name" value="PBPb"/>
    <property type="match status" value="1"/>
</dbReference>
<name>A0ABM8GUR3_9MICO</name>
<feature type="domain" description="Ionotropic glutamate receptor C-terminal" evidence="4">
    <location>
        <begin position="54"/>
        <end position="279"/>
    </location>
</feature>
<evidence type="ECO:0000259" key="3">
    <source>
        <dbReference type="SMART" id="SM00062"/>
    </source>
</evidence>
<dbReference type="SUPFAM" id="SSF53850">
    <property type="entry name" value="Periplasmic binding protein-like II"/>
    <property type="match status" value="1"/>
</dbReference>
<feature type="chain" id="PRO_5045823141" evidence="2">
    <location>
        <begin position="38"/>
        <end position="287"/>
    </location>
</feature>
<feature type="domain" description="Solute-binding protein family 3/N-terminal" evidence="3">
    <location>
        <begin position="54"/>
        <end position="280"/>
    </location>
</feature>
<dbReference type="InterPro" id="IPR001638">
    <property type="entry name" value="Solute-binding_3/MltF_N"/>
</dbReference>
<dbReference type="Gene3D" id="3.40.190.10">
    <property type="entry name" value="Periplasmic binding protein-like II"/>
    <property type="match status" value="2"/>
</dbReference>
<proteinExistence type="predicted"/>
<evidence type="ECO:0000256" key="2">
    <source>
        <dbReference type="SAM" id="SignalP"/>
    </source>
</evidence>
<dbReference type="SMART" id="SM00079">
    <property type="entry name" value="PBPe"/>
    <property type="match status" value="1"/>
</dbReference>
<dbReference type="RefSeq" id="WP_286344713.1">
    <property type="nucleotide sequence ID" value="NZ_AP027732.1"/>
</dbReference>
<dbReference type="CDD" id="cd13530">
    <property type="entry name" value="PBP2_peptides_like"/>
    <property type="match status" value="1"/>
</dbReference>
<sequence>MTVSSPRILRSRARRSLVAVAAALALVGLSACSSGGAATSGSSSGGLDTVTAGKFTVATGQPAYSPWVVDNKPENGKGFESAVAYAVAKQLGYTKSDVVWTRTTFDAAIAPGPKDFDVNLQQFSVTTDRKKAVDFSSPYYKTSQALVTTAKSKAAGLTTAAELKKVTIGVAAGTTSLSVVEKELGTTPKIFNSNDDAVLALKSGQVDAIAVDLPTAFYLADSELTGGKVVGQFADTSGGDEFAFVLSKGSTLTKKVSAAVDALQKSGELETITHKWLSAAVAVPVIQ</sequence>
<dbReference type="EMBL" id="AP027732">
    <property type="protein sequence ID" value="BDZ52074.1"/>
    <property type="molecule type" value="Genomic_DNA"/>
</dbReference>
<dbReference type="PANTHER" id="PTHR35936">
    <property type="entry name" value="MEMBRANE-BOUND LYTIC MUREIN TRANSGLYCOSYLASE F"/>
    <property type="match status" value="1"/>
</dbReference>
<evidence type="ECO:0000259" key="4">
    <source>
        <dbReference type="SMART" id="SM00079"/>
    </source>
</evidence>